<accession>A0A9E2LDW7</accession>
<dbReference type="InterPro" id="IPR007492">
    <property type="entry name" value="LytTR_DNA-bd_dom"/>
</dbReference>
<dbReference type="Gene3D" id="2.40.50.1020">
    <property type="entry name" value="LytTr DNA-binding domain"/>
    <property type="match status" value="1"/>
</dbReference>
<evidence type="ECO:0000313" key="3">
    <source>
        <dbReference type="Proteomes" id="UP000823865"/>
    </source>
</evidence>
<feature type="domain" description="HTH LytTR-type" evidence="1">
    <location>
        <begin position="10"/>
        <end position="116"/>
    </location>
</feature>
<dbReference type="EMBL" id="JAHLFU010000262">
    <property type="protein sequence ID" value="MBU3854633.1"/>
    <property type="molecule type" value="Genomic_DNA"/>
</dbReference>
<dbReference type="GO" id="GO:0003677">
    <property type="term" value="F:DNA binding"/>
    <property type="evidence" value="ECO:0007669"/>
    <property type="project" value="InterPro"/>
</dbReference>
<dbReference type="Proteomes" id="UP000823865">
    <property type="component" value="Unassembled WGS sequence"/>
</dbReference>
<dbReference type="AlphaFoldDB" id="A0A9E2LDW7"/>
<reference evidence="2" key="1">
    <citation type="journal article" date="2021" name="PeerJ">
        <title>Extensive microbial diversity within the chicken gut microbiome revealed by metagenomics and culture.</title>
        <authorList>
            <person name="Gilroy R."/>
            <person name="Ravi A."/>
            <person name="Getino M."/>
            <person name="Pursley I."/>
            <person name="Horton D.L."/>
            <person name="Alikhan N.F."/>
            <person name="Baker D."/>
            <person name="Gharbi K."/>
            <person name="Hall N."/>
            <person name="Watson M."/>
            <person name="Adriaenssens E.M."/>
            <person name="Foster-Nyarko E."/>
            <person name="Jarju S."/>
            <person name="Secka A."/>
            <person name="Antonio M."/>
            <person name="Oren A."/>
            <person name="Chaudhuri R.R."/>
            <person name="La Ragione R."/>
            <person name="Hildebrand F."/>
            <person name="Pallen M.J."/>
        </authorList>
    </citation>
    <scope>NUCLEOTIDE SEQUENCE</scope>
    <source>
        <strain evidence="2">G3-2149</strain>
    </source>
</reference>
<comment type="caution">
    <text evidence="2">The sequence shown here is derived from an EMBL/GenBank/DDBJ whole genome shotgun (WGS) entry which is preliminary data.</text>
</comment>
<evidence type="ECO:0000313" key="2">
    <source>
        <dbReference type="EMBL" id="MBU3854633.1"/>
    </source>
</evidence>
<sequence>MAKLCLNSRDELLVIDLECVAFLQANGNYTELTYISGQKQLVTLGLTKVEEAIRKALPAAKPTDFVRLGRSLIINQCYLNAISVVRQKLILTDYSGKSYALTVPKPLLKAYKEQMKNRYVTSKE</sequence>
<evidence type="ECO:0000259" key="1">
    <source>
        <dbReference type="SMART" id="SM00850"/>
    </source>
</evidence>
<reference evidence="2" key="2">
    <citation type="submission" date="2021-04" db="EMBL/GenBank/DDBJ databases">
        <authorList>
            <person name="Gilroy R."/>
        </authorList>
    </citation>
    <scope>NUCLEOTIDE SEQUENCE</scope>
    <source>
        <strain evidence="2">G3-2149</strain>
    </source>
</reference>
<organism evidence="2 3">
    <name type="scientific">Candidatus Paraprevotella stercoravium</name>
    <dbReference type="NCBI Taxonomy" id="2838725"/>
    <lineage>
        <taxon>Bacteria</taxon>
        <taxon>Pseudomonadati</taxon>
        <taxon>Bacteroidota</taxon>
        <taxon>Bacteroidia</taxon>
        <taxon>Bacteroidales</taxon>
        <taxon>Prevotellaceae</taxon>
        <taxon>Paraprevotella</taxon>
    </lineage>
</organism>
<gene>
    <name evidence="2" type="ORF">H9789_12625</name>
</gene>
<name>A0A9E2LDW7_9BACT</name>
<dbReference type="SMART" id="SM00850">
    <property type="entry name" value="LytTR"/>
    <property type="match status" value="1"/>
</dbReference>
<protein>
    <recommendedName>
        <fullName evidence="1">HTH LytTR-type domain-containing protein</fullName>
    </recommendedName>
</protein>
<proteinExistence type="predicted"/>